<dbReference type="RefSeq" id="WP_319972381.1">
    <property type="nucleotide sequence ID" value="NZ_JAXAVW010000064.1"/>
</dbReference>
<feature type="region of interest" description="Disordered" evidence="8">
    <location>
        <begin position="545"/>
        <end position="593"/>
    </location>
</feature>
<evidence type="ECO:0000313" key="9">
    <source>
        <dbReference type="EMBL" id="MDX8037384.1"/>
    </source>
</evidence>
<keyword evidence="5" id="KW-0346">Stress response</keyword>
<name>A0ABU4TGR4_9PSEU</name>
<dbReference type="Gene3D" id="2.60.34.10">
    <property type="entry name" value="Substrate Binding Domain Of DNAk, Chain A, domain 1"/>
    <property type="match status" value="1"/>
</dbReference>
<comment type="similarity">
    <text evidence="1 7">Belongs to the heat shock protein 70 family.</text>
</comment>
<dbReference type="Gene3D" id="3.90.640.10">
    <property type="entry name" value="Actin, Chain A, domain 4"/>
    <property type="match status" value="1"/>
</dbReference>
<sequence>MPFHKVIGIDLGTTYSAVSIWDGKDTVVIESALGTKTVPSVVGLDPEGQVIVGAPAQNNLASDPGNTVIEVKRDMGVYLKEPTGPDEPGVPKRVRFRGREYLPQEISAFILMELKRQAENFIGEPIHDAVITVPAYFREPQRGATEDAARMARLNVRRLVNEPTAAAVCFGADKIEDEDTHTYAVYDLGGGTFDVSIIQVSPGNISVVGTGGDPRLGGGDFDDRVTGYVLNQIKEQHGTDLSGDHAIWQRVKREAEMRKRELSVAGAATLNLPFLTPQLSVNVPLTRTVFESLIKDLLDRSLACLDEAIESARESNGIERDEIEQVLLVGGSTRIACIRPMLAEHLGLELKDVRSDISPDEVVARGAGMVARDYPAADGYEGEDLEMAAVEHENGLDLGGSAAEGGIVVLQDVTSHTLGILVNKSDFAAILPKDSRIPGSETQDNFVNGGKGKQLIVRIFQGENAVAYENDLIGKLPIDLPEAREAGFYRFAVTFSIDESGLLGVSVKCLNDDQIWRTELQCDVRATREQIESSAAHLKEVMAGQRTGLPEPPGGAADVRDGLPKPPGAAPSEVDDTDHADTLPPPPENTPAEFKSVARRSYKLVSQLPESRRAELASAYLMFVIAVRNGSSEVEDLGDKLNDVFYEHK</sequence>
<dbReference type="Proteomes" id="UP001285521">
    <property type="component" value="Unassembled WGS sequence"/>
</dbReference>
<dbReference type="PANTHER" id="PTHR19375">
    <property type="entry name" value="HEAT SHOCK PROTEIN 70KDA"/>
    <property type="match status" value="1"/>
</dbReference>
<evidence type="ECO:0000313" key="10">
    <source>
        <dbReference type="Proteomes" id="UP001285521"/>
    </source>
</evidence>
<evidence type="ECO:0000256" key="8">
    <source>
        <dbReference type="SAM" id="MobiDB-lite"/>
    </source>
</evidence>
<organism evidence="9 10">
    <name type="scientific">Lentzea miocenica</name>
    <dbReference type="NCBI Taxonomy" id="3095431"/>
    <lineage>
        <taxon>Bacteria</taxon>
        <taxon>Bacillati</taxon>
        <taxon>Actinomycetota</taxon>
        <taxon>Actinomycetes</taxon>
        <taxon>Pseudonocardiales</taxon>
        <taxon>Pseudonocardiaceae</taxon>
        <taxon>Lentzea</taxon>
    </lineage>
</organism>
<evidence type="ECO:0000256" key="5">
    <source>
        <dbReference type="ARBA" id="ARBA00023016"/>
    </source>
</evidence>
<evidence type="ECO:0000256" key="6">
    <source>
        <dbReference type="ARBA" id="ARBA00023186"/>
    </source>
</evidence>
<evidence type="ECO:0000256" key="3">
    <source>
        <dbReference type="ARBA" id="ARBA00022741"/>
    </source>
</evidence>
<protein>
    <submittedName>
        <fullName evidence="9">Hsp70 family protein</fullName>
    </submittedName>
</protein>
<dbReference type="InterPro" id="IPR029047">
    <property type="entry name" value="HSP70_peptide-bd_sf"/>
</dbReference>
<dbReference type="InterPro" id="IPR043129">
    <property type="entry name" value="ATPase_NBD"/>
</dbReference>
<dbReference type="PROSITE" id="PS00297">
    <property type="entry name" value="HSP70_1"/>
    <property type="match status" value="1"/>
</dbReference>
<keyword evidence="3 7" id="KW-0547">Nucleotide-binding</keyword>
<evidence type="ECO:0000256" key="2">
    <source>
        <dbReference type="ARBA" id="ARBA00022553"/>
    </source>
</evidence>
<dbReference type="Gene3D" id="3.30.420.40">
    <property type="match status" value="2"/>
</dbReference>
<accession>A0ABU4TGR4</accession>
<evidence type="ECO:0000256" key="4">
    <source>
        <dbReference type="ARBA" id="ARBA00022840"/>
    </source>
</evidence>
<gene>
    <name evidence="9" type="ORF">SK803_44930</name>
</gene>
<comment type="caution">
    <text evidence="9">The sequence shown here is derived from an EMBL/GenBank/DDBJ whole genome shotgun (WGS) entry which is preliminary data.</text>
</comment>
<dbReference type="EMBL" id="JAXAVW010000064">
    <property type="protein sequence ID" value="MDX8037384.1"/>
    <property type="molecule type" value="Genomic_DNA"/>
</dbReference>
<keyword evidence="10" id="KW-1185">Reference proteome</keyword>
<keyword evidence="4 7" id="KW-0067">ATP-binding</keyword>
<dbReference type="InterPro" id="IPR018181">
    <property type="entry name" value="Heat_shock_70_CS"/>
</dbReference>
<proteinExistence type="inferred from homology"/>
<dbReference type="InterPro" id="IPR013126">
    <property type="entry name" value="Hsp_70_fam"/>
</dbReference>
<dbReference type="SUPFAM" id="SSF100920">
    <property type="entry name" value="Heat shock protein 70kD (HSP70), peptide-binding domain"/>
    <property type="match status" value="1"/>
</dbReference>
<dbReference type="PRINTS" id="PR00301">
    <property type="entry name" value="HEATSHOCK70"/>
</dbReference>
<reference evidence="9 10" key="2">
    <citation type="submission" date="2023-11" db="EMBL/GenBank/DDBJ databases">
        <authorList>
            <person name="Lara A.C."/>
            <person name="Chronakova A."/>
        </authorList>
    </citation>
    <scope>NUCLEOTIDE SEQUENCE [LARGE SCALE GENOMIC DNA]</scope>
    <source>
        <strain evidence="9 10">BCCO 10_0856</strain>
    </source>
</reference>
<evidence type="ECO:0000256" key="7">
    <source>
        <dbReference type="RuleBase" id="RU003322"/>
    </source>
</evidence>
<keyword evidence="6" id="KW-0143">Chaperone</keyword>
<evidence type="ECO:0000256" key="1">
    <source>
        <dbReference type="ARBA" id="ARBA00007381"/>
    </source>
</evidence>
<dbReference type="Pfam" id="PF00012">
    <property type="entry name" value="HSP70"/>
    <property type="match status" value="2"/>
</dbReference>
<keyword evidence="2" id="KW-0597">Phosphoprotein</keyword>
<reference evidence="9 10" key="1">
    <citation type="submission" date="2023-11" db="EMBL/GenBank/DDBJ databases">
        <title>Lentzea sokolovensis, sp. nov., Lentzea kristufkii, sp. nov., and Lentzea miocenensis, sp. nov., rare actinobacteria from Sokolov Coal Basin, Miocene lacustrine sediment, Czech Republic.</title>
        <authorList>
            <person name="Lara A."/>
            <person name="Kotroba L."/>
            <person name="Nouioui I."/>
            <person name="Neumann-Schaal M."/>
            <person name="Mast Y."/>
            <person name="Chronakova A."/>
        </authorList>
    </citation>
    <scope>NUCLEOTIDE SEQUENCE [LARGE SCALE GENOMIC DNA]</scope>
    <source>
        <strain evidence="9 10">BCCO 10_0856</strain>
    </source>
</reference>
<dbReference type="SUPFAM" id="SSF53067">
    <property type="entry name" value="Actin-like ATPase domain"/>
    <property type="match status" value="2"/>
</dbReference>
<dbReference type="PROSITE" id="PS00329">
    <property type="entry name" value="HSP70_2"/>
    <property type="match status" value="1"/>
</dbReference>